<keyword evidence="5" id="KW-0472">Membrane</keyword>
<feature type="repeat" description="TPR" evidence="3">
    <location>
        <begin position="244"/>
        <end position="277"/>
    </location>
</feature>
<evidence type="ECO:0000313" key="6">
    <source>
        <dbReference type="EMBL" id="ARN82638.1"/>
    </source>
</evidence>
<keyword evidence="2 3" id="KW-0802">TPR repeat</keyword>
<dbReference type="InterPro" id="IPR050498">
    <property type="entry name" value="Ycf3"/>
</dbReference>
<dbReference type="KEGG" id="mbry:B1812_17795"/>
<evidence type="ECO:0000313" key="7">
    <source>
        <dbReference type="Proteomes" id="UP000193978"/>
    </source>
</evidence>
<gene>
    <name evidence="6" type="ORF">B1812_17795</name>
</gene>
<feature type="compositionally biased region" description="Low complexity" evidence="4">
    <location>
        <begin position="569"/>
        <end position="590"/>
    </location>
</feature>
<organism evidence="6 7">
    <name type="scientific">Methylocystis bryophila</name>
    <dbReference type="NCBI Taxonomy" id="655015"/>
    <lineage>
        <taxon>Bacteria</taxon>
        <taxon>Pseudomonadati</taxon>
        <taxon>Pseudomonadota</taxon>
        <taxon>Alphaproteobacteria</taxon>
        <taxon>Hyphomicrobiales</taxon>
        <taxon>Methylocystaceae</taxon>
        <taxon>Methylocystis</taxon>
    </lineage>
</organism>
<dbReference type="Gene3D" id="1.25.40.10">
    <property type="entry name" value="Tetratricopeptide repeat domain"/>
    <property type="match status" value="2"/>
</dbReference>
<keyword evidence="5" id="KW-1133">Transmembrane helix</keyword>
<dbReference type="SUPFAM" id="SSF48452">
    <property type="entry name" value="TPR-like"/>
    <property type="match status" value="1"/>
</dbReference>
<evidence type="ECO:0000256" key="3">
    <source>
        <dbReference type="PROSITE-ProRule" id="PRU00339"/>
    </source>
</evidence>
<keyword evidence="1" id="KW-0677">Repeat</keyword>
<dbReference type="InterPro" id="IPR011990">
    <property type="entry name" value="TPR-like_helical_dom_sf"/>
</dbReference>
<keyword evidence="5" id="KW-0812">Transmembrane</keyword>
<dbReference type="Pfam" id="PF13432">
    <property type="entry name" value="TPR_16"/>
    <property type="match status" value="2"/>
</dbReference>
<dbReference type="InterPro" id="IPR019734">
    <property type="entry name" value="TPR_rpt"/>
</dbReference>
<feature type="repeat" description="TPR" evidence="3">
    <location>
        <begin position="413"/>
        <end position="446"/>
    </location>
</feature>
<dbReference type="PANTHER" id="PTHR44858">
    <property type="entry name" value="TETRATRICOPEPTIDE REPEAT PROTEIN 6"/>
    <property type="match status" value="1"/>
</dbReference>
<sequence>MASLQPGLREGQPDAAAPARTSVVAAVATTIRRAAGIFEPLRIVVVNALVILAVFVGGYTIYKLAAKTSFVVKDISVPAALQEQGITGNVIAQQILDHISEIDAAAGSRKQKAQISGLDFQSTMPTINLPVGGFNMGTIVSEVRRLLGYTETVITGEVFIEEPKDKDQPAKYGLRLRIAGEGPIYKSETPEPDVQRLIAAAAERIMHKFDPINLGYFYYRQKDYDKAGETADFALASANADNYPWAYTMRGLIARDRGKVSEAARDFHQVVSLDPNFGMGHVNLSGILRLDGQLDAAETAARRAIDLMPKQHEGYAALALVLLDRGDRDKALAEMDKGVEVDSQEAQSHLAQGALRQSVEHYEEAIASYQTSAKLRPAAAPLIGAANASTHLNRQEEALSFLQRATQAEPKSVDAWLALGAATRQLHDWKTAEAAFEKAQALAPASPTPVVELAGLYAAQKRYAAAEALYTKRERFFRHNAEFLIGWSRLYFEQGKKDEAKDKLLDAEIEAMFDAKALEGVARELEARGEIAEAVATYQKIVGLDLRMGPILAPQIEKLTARLEPKTPEPVAAPASPAKAERAPPGAAAPSKTRQAQHAPQGDALKRGNP</sequence>
<proteinExistence type="predicted"/>
<accession>A0A1W6MYI3</accession>
<name>A0A1W6MYI3_9HYPH</name>
<dbReference type="STRING" id="655015.B1812_17795"/>
<protein>
    <submittedName>
        <fullName evidence="6">Uncharacterized protein</fullName>
    </submittedName>
</protein>
<dbReference type="EMBL" id="CP019948">
    <property type="protein sequence ID" value="ARN82638.1"/>
    <property type="molecule type" value="Genomic_DNA"/>
</dbReference>
<feature type="transmembrane region" description="Helical" evidence="5">
    <location>
        <begin position="41"/>
        <end position="62"/>
    </location>
</feature>
<dbReference type="AlphaFoldDB" id="A0A1W6MYI3"/>
<keyword evidence="7" id="KW-1185">Reference proteome</keyword>
<dbReference type="Proteomes" id="UP000193978">
    <property type="component" value="Chromosome"/>
</dbReference>
<feature type="region of interest" description="Disordered" evidence="4">
    <location>
        <begin position="562"/>
        <end position="610"/>
    </location>
</feature>
<feature type="repeat" description="TPR" evidence="3">
    <location>
        <begin position="346"/>
        <end position="379"/>
    </location>
</feature>
<dbReference type="PANTHER" id="PTHR44858:SF1">
    <property type="entry name" value="UDP-N-ACETYLGLUCOSAMINE--PEPTIDE N-ACETYLGLUCOSAMINYLTRANSFERASE SPINDLY-RELATED"/>
    <property type="match status" value="1"/>
</dbReference>
<reference evidence="6 7" key="1">
    <citation type="submission" date="2017-02" db="EMBL/GenBank/DDBJ databases">
        <authorList>
            <person name="Peterson S.W."/>
        </authorList>
    </citation>
    <scope>NUCLEOTIDE SEQUENCE [LARGE SCALE GENOMIC DNA]</scope>
    <source>
        <strain evidence="6 7">S285</strain>
    </source>
</reference>
<evidence type="ECO:0000256" key="4">
    <source>
        <dbReference type="SAM" id="MobiDB-lite"/>
    </source>
</evidence>
<dbReference type="PROSITE" id="PS50005">
    <property type="entry name" value="TPR"/>
    <property type="match status" value="3"/>
</dbReference>
<dbReference type="SMART" id="SM00028">
    <property type="entry name" value="TPR"/>
    <property type="match status" value="7"/>
</dbReference>
<evidence type="ECO:0000256" key="2">
    <source>
        <dbReference type="ARBA" id="ARBA00022803"/>
    </source>
</evidence>
<dbReference type="RefSeq" id="WP_085772770.1">
    <property type="nucleotide sequence ID" value="NZ_AP027149.1"/>
</dbReference>
<evidence type="ECO:0000256" key="5">
    <source>
        <dbReference type="SAM" id="Phobius"/>
    </source>
</evidence>
<evidence type="ECO:0000256" key="1">
    <source>
        <dbReference type="ARBA" id="ARBA00022737"/>
    </source>
</evidence>